<gene>
    <name evidence="1" type="ORF">HLQ16_10445</name>
</gene>
<comment type="caution">
    <text evidence="1">The sequence shown here is derived from an EMBL/GenBank/DDBJ whole genome shotgun (WGS) entry which is preliminary data.</text>
</comment>
<dbReference type="AlphaFoldDB" id="A0A7Y3WSV3"/>
<protein>
    <submittedName>
        <fullName evidence="1">Uncharacterized protein</fullName>
    </submittedName>
</protein>
<dbReference type="RefSeq" id="WP_171297039.1">
    <property type="nucleotide sequence ID" value="NZ_CP087098.1"/>
</dbReference>
<reference evidence="1 2" key="1">
    <citation type="submission" date="2020-05" db="EMBL/GenBank/DDBJ databases">
        <title>Complete genome of Clostridium estertheticum subspecies estertheticum, isolated from Vacuum packed lamb meat from New Zealand imported to Switzerland.</title>
        <authorList>
            <person name="Wambui J."/>
            <person name="Stevens M.J.A."/>
            <person name="Stephan R."/>
        </authorList>
    </citation>
    <scope>NUCLEOTIDE SEQUENCE [LARGE SCALE GENOMIC DNA]</scope>
    <source>
        <strain evidence="1 2">CEST001</strain>
    </source>
</reference>
<proteinExistence type="predicted"/>
<name>A0A7Y3WSV3_9CLOT</name>
<organism evidence="1 2">
    <name type="scientific">Clostridium estertheticum</name>
    <dbReference type="NCBI Taxonomy" id="238834"/>
    <lineage>
        <taxon>Bacteria</taxon>
        <taxon>Bacillati</taxon>
        <taxon>Bacillota</taxon>
        <taxon>Clostridia</taxon>
        <taxon>Eubacteriales</taxon>
        <taxon>Clostridiaceae</taxon>
        <taxon>Clostridium</taxon>
    </lineage>
</organism>
<evidence type="ECO:0000313" key="1">
    <source>
        <dbReference type="EMBL" id="NNU76350.1"/>
    </source>
</evidence>
<evidence type="ECO:0000313" key="2">
    <source>
        <dbReference type="Proteomes" id="UP000531659"/>
    </source>
</evidence>
<dbReference type="Proteomes" id="UP000531659">
    <property type="component" value="Unassembled WGS sequence"/>
</dbReference>
<accession>A0A7Y3WSV3</accession>
<dbReference type="EMBL" id="JABEYB010000007">
    <property type="protein sequence ID" value="NNU76350.1"/>
    <property type="molecule type" value="Genomic_DNA"/>
</dbReference>
<sequence>MKDFNFKFAIYNPIVDIVEVNIVSDIVLFILCTDFNATVIFPDANDVVYLYQLPNK</sequence>